<dbReference type="SUPFAM" id="SSF53790">
    <property type="entry name" value="Tetrapyrrole methylase"/>
    <property type="match status" value="2"/>
</dbReference>
<dbReference type="InterPro" id="IPR000878">
    <property type="entry name" value="4pyrrol_Mease"/>
</dbReference>
<feature type="compositionally biased region" description="Low complexity" evidence="7">
    <location>
        <begin position="167"/>
        <end position="178"/>
    </location>
</feature>
<reference evidence="9 10" key="1">
    <citation type="submission" date="2020-06" db="EMBL/GenBank/DDBJ databases">
        <title>Taxonomy, biology and ecology of Rhodococcus bacteria occurring in California pistachio and other woody hosts as revealed by genome sequence analyses.</title>
        <authorList>
            <person name="Gai Y."/>
            <person name="Riely B."/>
        </authorList>
    </citation>
    <scope>NUCLEOTIDE SEQUENCE [LARGE SCALE GENOMIC DNA]</scope>
    <source>
        <strain evidence="9 10">BP-284</strain>
    </source>
</reference>
<dbReference type="Gene3D" id="3.30.950.10">
    <property type="entry name" value="Methyltransferase, Cobalt-precorrin-4 Transmethylase, Domain 2"/>
    <property type="match status" value="2"/>
</dbReference>
<dbReference type="Proteomes" id="UP001520140">
    <property type="component" value="Unassembled WGS sequence"/>
</dbReference>
<dbReference type="InterPro" id="IPR006364">
    <property type="entry name" value="CobI/CbiL/CobIJ_dom"/>
</dbReference>
<dbReference type="GO" id="GO:0032259">
    <property type="term" value="P:methylation"/>
    <property type="evidence" value="ECO:0007669"/>
    <property type="project" value="UniProtKB-KW"/>
</dbReference>
<gene>
    <name evidence="9" type="ORF">HQ605_00525</name>
</gene>
<feature type="region of interest" description="Disordered" evidence="7">
    <location>
        <begin position="36"/>
        <end position="231"/>
    </location>
</feature>
<dbReference type="InterPro" id="IPR012382">
    <property type="entry name" value="CobI/CbiL"/>
</dbReference>
<dbReference type="Gene3D" id="3.40.1010.10">
    <property type="entry name" value="Cobalt-precorrin-4 Transmethylase, Domain 1"/>
    <property type="match status" value="2"/>
</dbReference>
<comment type="caution">
    <text evidence="9">The sequence shown here is derived from an EMBL/GenBank/DDBJ whole genome shotgun (WGS) entry which is preliminary data.</text>
</comment>
<dbReference type="InterPro" id="IPR014776">
    <property type="entry name" value="4pyrrole_Mease_sub2"/>
</dbReference>
<proteinExistence type="inferred from homology"/>
<organism evidence="9 10">
    <name type="scientific">Rhodococcoides kroppenstedtii</name>
    <dbReference type="NCBI Taxonomy" id="293050"/>
    <lineage>
        <taxon>Bacteria</taxon>
        <taxon>Bacillati</taxon>
        <taxon>Actinomycetota</taxon>
        <taxon>Actinomycetes</taxon>
        <taxon>Mycobacteriales</taxon>
        <taxon>Nocardiaceae</taxon>
        <taxon>Rhodococcoides</taxon>
    </lineage>
</organism>
<keyword evidence="4 9" id="KW-0489">Methyltransferase</keyword>
<dbReference type="InterPro" id="IPR006363">
    <property type="entry name" value="Cbl_synth_CobJ/CibH_dom"/>
</dbReference>
<dbReference type="CDD" id="cd11646">
    <property type="entry name" value="Precorrin_3B_C17_MT"/>
    <property type="match status" value="1"/>
</dbReference>
<comment type="pathway">
    <text evidence="1">Cofactor biosynthesis; adenosylcobalamin biosynthesis.</text>
</comment>
<evidence type="ECO:0000256" key="2">
    <source>
        <dbReference type="ARBA" id="ARBA00005879"/>
    </source>
</evidence>
<sequence>MVVTVTSSGASAPLATRLPIVESHVRLRARRRRDLPALVRDHPRGGGSVGVSGRRGPGRGADDPRLRRGGSRAVHRLDARRRREGPCRVAGRCAGAVRRHDGGGGGHAATVAGGQRGALHAERSAGSGDGASPGHDENGCGGGSLGRPAGRRGRGDRERAHRTVPLARAARGGRAAAGRRGGRPGRLHRRGRVEGRPGGVGPRTRSPGGARTSGRERHHGGRRQRAGDGAGVTGKLWGVGIGPGDPELVTVKGARVIAEADVVAFHSARGSSIARRTAEPYLRGDQIEEHLVYPVTTGTTNHPLGYDGAIADFYTEAAERLAAHLAAGRSVALLAAGDPLFYSSYQHMHVRLADRFETEVVPGVTSVSAASAALGEPLVEGEEVLTVLPGTLPVPELTRRLRETDSAAILKLGRTFPAVRQALSDAGRLSEARYVERASTVGERVGSLAEVDESSVPYFSIAVVPSPSYAATEASAAGEVVVVGLGPGDDRWTTPEVREELARATDLVGYTTYIDRVPVRPGQRRHASDNRVESERAEMALDLADRGSRVVVVSSGDPGVFAMAAAVLEVAAEPRWQHVPVRVCPGVTAANAVASRVGAPLGHDYAVISLSDRLKPWDVVERRLRAVAAADMAVAIYNPASRTRRHQVAALKDIALEYRDPATPVIVGRDVSGPEETVTVVDLIDLDPETIDMRCLLIIGASTTAVDRSGPSPRVFTSRRYSNDPARA</sequence>
<evidence type="ECO:0000313" key="10">
    <source>
        <dbReference type="Proteomes" id="UP001520140"/>
    </source>
</evidence>
<keyword evidence="3" id="KW-0169">Cobalamin biosynthesis</keyword>
<evidence type="ECO:0000256" key="7">
    <source>
        <dbReference type="SAM" id="MobiDB-lite"/>
    </source>
</evidence>
<keyword evidence="5 9" id="KW-0808">Transferase</keyword>
<evidence type="ECO:0000256" key="1">
    <source>
        <dbReference type="ARBA" id="ARBA00004953"/>
    </source>
</evidence>
<feature type="domain" description="Tetrapyrrole methylase" evidence="8">
    <location>
        <begin position="235"/>
        <end position="446"/>
    </location>
</feature>
<evidence type="ECO:0000256" key="6">
    <source>
        <dbReference type="ARBA" id="ARBA00022691"/>
    </source>
</evidence>
<dbReference type="PANTHER" id="PTHR47036">
    <property type="entry name" value="COBALT-FACTOR III C(17)-METHYLTRANSFERASE-RELATED"/>
    <property type="match status" value="1"/>
</dbReference>
<dbReference type="GO" id="GO:0030788">
    <property type="term" value="F:precorrin-2 C20-methyltransferase activity"/>
    <property type="evidence" value="ECO:0007669"/>
    <property type="project" value="UniProtKB-EC"/>
</dbReference>
<dbReference type="InterPro" id="IPR051810">
    <property type="entry name" value="Precorrin_MeTrfase"/>
</dbReference>
<dbReference type="CDD" id="cd11645">
    <property type="entry name" value="Precorrin_2_C20_MT"/>
    <property type="match status" value="1"/>
</dbReference>
<dbReference type="PANTHER" id="PTHR47036:SF1">
    <property type="entry name" value="COBALT-FACTOR III C(17)-METHYLTRANSFERASE-RELATED"/>
    <property type="match status" value="1"/>
</dbReference>
<name>A0ABS7NMS5_9NOCA</name>
<feature type="compositionally biased region" description="Basic residues" evidence="7">
    <location>
        <begin position="67"/>
        <end position="83"/>
    </location>
</feature>
<keyword evidence="10" id="KW-1185">Reference proteome</keyword>
<dbReference type="NCBIfam" id="TIGR01467">
    <property type="entry name" value="cobI_cbiL"/>
    <property type="match status" value="1"/>
</dbReference>
<dbReference type="Pfam" id="PF00590">
    <property type="entry name" value="TP_methylase"/>
    <property type="match status" value="2"/>
</dbReference>
<keyword evidence="6" id="KW-0949">S-adenosyl-L-methionine</keyword>
<dbReference type="EC" id="2.1.1.130" evidence="9"/>
<feature type="domain" description="Tetrapyrrole methylase" evidence="8">
    <location>
        <begin position="480"/>
        <end position="685"/>
    </location>
</feature>
<evidence type="ECO:0000256" key="4">
    <source>
        <dbReference type="ARBA" id="ARBA00022603"/>
    </source>
</evidence>
<dbReference type="InterPro" id="IPR035996">
    <property type="entry name" value="4pyrrol_Methylase_sf"/>
</dbReference>
<dbReference type="NCBIfam" id="NF004647">
    <property type="entry name" value="PRK05990.1"/>
    <property type="match status" value="1"/>
</dbReference>
<evidence type="ECO:0000256" key="5">
    <source>
        <dbReference type="ARBA" id="ARBA00022679"/>
    </source>
</evidence>
<dbReference type="InterPro" id="IPR014777">
    <property type="entry name" value="4pyrrole_Mease_sub1"/>
</dbReference>
<evidence type="ECO:0000256" key="3">
    <source>
        <dbReference type="ARBA" id="ARBA00022573"/>
    </source>
</evidence>
<evidence type="ECO:0000259" key="8">
    <source>
        <dbReference type="Pfam" id="PF00590"/>
    </source>
</evidence>
<dbReference type="EMBL" id="JABUKG010000001">
    <property type="protein sequence ID" value="MBY6319301.1"/>
    <property type="molecule type" value="Genomic_DNA"/>
</dbReference>
<accession>A0ABS7NMS5</accession>
<protein>
    <submittedName>
        <fullName evidence="9">Precorrin-2 C(20)-methyltransferase</fullName>
        <ecNumber evidence="9">2.1.1.130</ecNumber>
    </submittedName>
</protein>
<dbReference type="NCBIfam" id="TIGR01466">
    <property type="entry name" value="cobJ_cbiH"/>
    <property type="match status" value="1"/>
</dbReference>
<evidence type="ECO:0000313" key="9">
    <source>
        <dbReference type="EMBL" id="MBY6319301.1"/>
    </source>
</evidence>
<feature type="compositionally biased region" description="Low complexity" evidence="7">
    <location>
        <begin position="87"/>
        <end position="96"/>
    </location>
</feature>
<comment type="similarity">
    <text evidence="2">Belongs to the precorrin methyltransferase family.</text>
</comment>
<feature type="compositionally biased region" description="Gly residues" evidence="7">
    <location>
        <begin position="45"/>
        <end position="59"/>
    </location>
</feature>
<feature type="compositionally biased region" description="Basic residues" evidence="7">
    <location>
        <begin position="180"/>
        <end position="191"/>
    </location>
</feature>
<feature type="region of interest" description="Disordered" evidence="7">
    <location>
        <begin position="706"/>
        <end position="728"/>
    </location>
</feature>